<protein>
    <submittedName>
        <fullName evidence="6">TetR/AcrR family transcriptional regulator</fullName>
    </submittedName>
</protein>
<dbReference type="InterPro" id="IPR001647">
    <property type="entry name" value="HTH_TetR"/>
</dbReference>
<evidence type="ECO:0000256" key="1">
    <source>
        <dbReference type="ARBA" id="ARBA00023015"/>
    </source>
</evidence>
<keyword evidence="3" id="KW-0804">Transcription</keyword>
<organism evidence="6 7">
    <name type="scientific">Streptomyces alkaliterrae</name>
    <dbReference type="NCBI Taxonomy" id="2213162"/>
    <lineage>
        <taxon>Bacteria</taxon>
        <taxon>Bacillati</taxon>
        <taxon>Actinomycetota</taxon>
        <taxon>Actinomycetes</taxon>
        <taxon>Kitasatosporales</taxon>
        <taxon>Streptomycetaceae</taxon>
        <taxon>Streptomyces</taxon>
    </lineage>
</organism>
<name>A0A7W3WPC2_9ACTN</name>
<dbReference type="PRINTS" id="PR00455">
    <property type="entry name" value="HTHTETR"/>
</dbReference>
<keyword evidence="1" id="KW-0805">Transcription regulation</keyword>
<dbReference type="PANTHER" id="PTHR30055:SF234">
    <property type="entry name" value="HTH-TYPE TRANSCRIPTIONAL REGULATOR BETI"/>
    <property type="match status" value="1"/>
</dbReference>
<proteinExistence type="predicted"/>
<dbReference type="EMBL" id="JABJWZ010000226">
    <property type="protein sequence ID" value="MBB1255630.1"/>
    <property type="molecule type" value="Genomic_DNA"/>
</dbReference>
<gene>
    <name evidence="6" type="ORF">H3146_20050</name>
</gene>
<dbReference type="Pfam" id="PF00440">
    <property type="entry name" value="TetR_N"/>
    <property type="match status" value="1"/>
</dbReference>
<dbReference type="InterPro" id="IPR009057">
    <property type="entry name" value="Homeodomain-like_sf"/>
</dbReference>
<evidence type="ECO:0000313" key="6">
    <source>
        <dbReference type="EMBL" id="MBB1255630.1"/>
    </source>
</evidence>
<evidence type="ECO:0000256" key="3">
    <source>
        <dbReference type="ARBA" id="ARBA00023163"/>
    </source>
</evidence>
<reference evidence="7" key="1">
    <citation type="submission" date="2020-05" db="EMBL/GenBank/DDBJ databases">
        <title>Classification of alakaliphilic streptomycetes isolated from an alkaline soil next to Lonar Crater, India and a proposal for the recognition of Streptomyces alkaliterrae sp. nov.</title>
        <authorList>
            <person name="Golinska P."/>
        </authorList>
    </citation>
    <scope>NUCLEOTIDE SEQUENCE [LARGE SCALE GENOMIC DNA]</scope>
    <source>
        <strain evidence="7">OF3</strain>
    </source>
</reference>
<dbReference type="GO" id="GO:0003700">
    <property type="term" value="F:DNA-binding transcription factor activity"/>
    <property type="evidence" value="ECO:0007669"/>
    <property type="project" value="TreeGrafter"/>
</dbReference>
<dbReference type="GO" id="GO:0000976">
    <property type="term" value="F:transcription cis-regulatory region binding"/>
    <property type="evidence" value="ECO:0007669"/>
    <property type="project" value="TreeGrafter"/>
</dbReference>
<comment type="caution">
    <text evidence="6">The sequence shown here is derived from an EMBL/GenBank/DDBJ whole genome shotgun (WGS) entry which is preliminary data.</text>
</comment>
<evidence type="ECO:0000259" key="5">
    <source>
        <dbReference type="PROSITE" id="PS50977"/>
    </source>
</evidence>
<evidence type="ECO:0000256" key="2">
    <source>
        <dbReference type="ARBA" id="ARBA00023125"/>
    </source>
</evidence>
<evidence type="ECO:0000313" key="7">
    <source>
        <dbReference type="Proteomes" id="UP000525686"/>
    </source>
</evidence>
<dbReference type="SUPFAM" id="SSF46689">
    <property type="entry name" value="Homeodomain-like"/>
    <property type="match status" value="1"/>
</dbReference>
<dbReference type="InterPro" id="IPR023772">
    <property type="entry name" value="DNA-bd_HTH_TetR-type_CS"/>
</dbReference>
<sequence>MAKQERAARTRQSLIHAAAEVFAREGFAPASLATISRRAGVSNGALHFHFENKRALAQAVEDEAANVVRRLTEDVSARGGGSLRTLVDTTYALMARLADDVVLRAGFELGGDPARGEKPHLRGAWQRWVEDMLRRAQKEGALAEGVTPDGAAPAIVAATVGFQVLGSEDVEWLREERIGDFWGLMLPRLAHTVR</sequence>
<dbReference type="AlphaFoldDB" id="A0A7W3WPC2"/>
<dbReference type="InterPro" id="IPR036271">
    <property type="entry name" value="Tet_transcr_reg_TetR-rel_C_sf"/>
</dbReference>
<dbReference type="Gene3D" id="1.10.357.10">
    <property type="entry name" value="Tetracycline Repressor, domain 2"/>
    <property type="match status" value="1"/>
</dbReference>
<dbReference type="RefSeq" id="WP_181355060.1">
    <property type="nucleotide sequence ID" value="NZ_JABJWZ010000226.1"/>
</dbReference>
<dbReference type="SUPFAM" id="SSF48498">
    <property type="entry name" value="Tetracyclin repressor-like, C-terminal domain"/>
    <property type="match status" value="1"/>
</dbReference>
<dbReference type="InterPro" id="IPR050109">
    <property type="entry name" value="HTH-type_TetR-like_transc_reg"/>
</dbReference>
<accession>A0A7W3WPC2</accession>
<keyword evidence="2 4" id="KW-0238">DNA-binding</keyword>
<dbReference type="PROSITE" id="PS01081">
    <property type="entry name" value="HTH_TETR_1"/>
    <property type="match status" value="1"/>
</dbReference>
<evidence type="ECO:0000256" key="4">
    <source>
        <dbReference type="PROSITE-ProRule" id="PRU00335"/>
    </source>
</evidence>
<feature type="DNA-binding region" description="H-T-H motif" evidence="4">
    <location>
        <begin position="31"/>
        <end position="50"/>
    </location>
</feature>
<dbReference type="Proteomes" id="UP000525686">
    <property type="component" value="Unassembled WGS sequence"/>
</dbReference>
<dbReference type="PANTHER" id="PTHR30055">
    <property type="entry name" value="HTH-TYPE TRANSCRIPTIONAL REGULATOR RUTR"/>
    <property type="match status" value="1"/>
</dbReference>
<feature type="domain" description="HTH tetR-type" evidence="5">
    <location>
        <begin position="8"/>
        <end position="68"/>
    </location>
</feature>
<dbReference type="NCBIfam" id="NF041196">
    <property type="entry name" value="ScbR_bind_reg"/>
    <property type="match status" value="1"/>
</dbReference>
<dbReference type="PROSITE" id="PS50977">
    <property type="entry name" value="HTH_TETR_2"/>
    <property type="match status" value="1"/>
</dbReference>
<dbReference type="InterPro" id="IPR047923">
    <property type="entry name" value="ArpA-like"/>
</dbReference>